<dbReference type="Pfam" id="PF13181">
    <property type="entry name" value="TPR_8"/>
    <property type="match status" value="1"/>
</dbReference>
<dbReference type="PROSITE" id="PS50887">
    <property type="entry name" value="GGDEF"/>
    <property type="match status" value="1"/>
</dbReference>
<evidence type="ECO:0000256" key="5">
    <source>
        <dbReference type="SAM" id="SignalP"/>
    </source>
</evidence>
<reference evidence="8" key="1">
    <citation type="submission" date="2016-10" db="EMBL/GenBank/DDBJ databases">
        <authorList>
            <person name="Varghese N."/>
            <person name="Submissions S."/>
        </authorList>
    </citation>
    <scope>NUCLEOTIDE SEQUENCE [LARGE SCALE GENOMIC DNA]</scope>
    <source>
        <strain evidence="8">CGMCC 1.9127</strain>
    </source>
</reference>
<dbReference type="SMART" id="SM00267">
    <property type="entry name" value="GGDEF"/>
    <property type="match status" value="1"/>
</dbReference>
<feature type="chain" id="PRO_5011657069" description="diguanylate cyclase" evidence="5">
    <location>
        <begin position="27"/>
        <end position="417"/>
    </location>
</feature>
<organism evidence="7 8">
    <name type="scientific">Colwellia chukchiensis</name>
    <dbReference type="NCBI Taxonomy" id="641665"/>
    <lineage>
        <taxon>Bacteria</taxon>
        <taxon>Pseudomonadati</taxon>
        <taxon>Pseudomonadota</taxon>
        <taxon>Gammaproteobacteria</taxon>
        <taxon>Alteromonadales</taxon>
        <taxon>Colwelliaceae</taxon>
        <taxon>Colwellia</taxon>
    </lineage>
</organism>
<evidence type="ECO:0000259" key="6">
    <source>
        <dbReference type="PROSITE" id="PS50887"/>
    </source>
</evidence>
<dbReference type="EMBL" id="FOBI01000002">
    <property type="protein sequence ID" value="SEK67018.1"/>
    <property type="molecule type" value="Genomic_DNA"/>
</dbReference>
<dbReference type="GO" id="GO:0043709">
    <property type="term" value="P:cell adhesion involved in single-species biofilm formation"/>
    <property type="evidence" value="ECO:0007669"/>
    <property type="project" value="TreeGrafter"/>
</dbReference>
<dbReference type="InterPro" id="IPR011990">
    <property type="entry name" value="TPR-like_helical_dom_sf"/>
</dbReference>
<dbReference type="Proteomes" id="UP000199297">
    <property type="component" value="Unassembled WGS sequence"/>
</dbReference>
<dbReference type="RefSeq" id="WP_085283818.1">
    <property type="nucleotide sequence ID" value="NZ_FOBI01000002.1"/>
</dbReference>
<dbReference type="InterPro" id="IPR043128">
    <property type="entry name" value="Rev_trsase/Diguanyl_cyclase"/>
</dbReference>
<evidence type="ECO:0000256" key="4">
    <source>
        <dbReference type="SAM" id="Phobius"/>
    </source>
</evidence>
<keyword evidence="4" id="KW-0812">Transmembrane</keyword>
<dbReference type="GO" id="GO:0005886">
    <property type="term" value="C:plasma membrane"/>
    <property type="evidence" value="ECO:0007669"/>
    <property type="project" value="TreeGrafter"/>
</dbReference>
<accession>A0A1H7IX93</accession>
<proteinExistence type="predicted"/>
<feature type="signal peptide" evidence="5">
    <location>
        <begin position="1"/>
        <end position="26"/>
    </location>
</feature>
<dbReference type="SUPFAM" id="SSF48452">
    <property type="entry name" value="TPR-like"/>
    <property type="match status" value="1"/>
</dbReference>
<evidence type="ECO:0000313" key="8">
    <source>
        <dbReference type="Proteomes" id="UP000199297"/>
    </source>
</evidence>
<dbReference type="Pfam" id="PF00990">
    <property type="entry name" value="GGDEF"/>
    <property type="match status" value="1"/>
</dbReference>
<dbReference type="FunFam" id="3.30.70.270:FF:000001">
    <property type="entry name" value="Diguanylate cyclase domain protein"/>
    <property type="match status" value="1"/>
</dbReference>
<dbReference type="AlphaFoldDB" id="A0A1H7IX93"/>
<dbReference type="PANTHER" id="PTHR45138:SF9">
    <property type="entry name" value="DIGUANYLATE CYCLASE DGCM-RELATED"/>
    <property type="match status" value="1"/>
</dbReference>
<keyword evidence="4" id="KW-0472">Membrane</keyword>
<keyword evidence="4" id="KW-1133">Transmembrane helix</keyword>
<dbReference type="Gene3D" id="1.25.40.10">
    <property type="entry name" value="Tetratricopeptide repeat domain"/>
    <property type="match status" value="1"/>
</dbReference>
<dbReference type="STRING" id="641665.GCA_002104455_01856"/>
<dbReference type="GO" id="GO:1902201">
    <property type="term" value="P:negative regulation of bacterial-type flagellum-dependent cell motility"/>
    <property type="evidence" value="ECO:0007669"/>
    <property type="project" value="TreeGrafter"/>
</dbReference>
<dbReference type="Gene3D" id="3.30.70.270">
    <property type="match status" value="1"/>
</dbReference>
<feature type="domain" description="GGDEF" evidence="6">
    <location>
        <begin position="281"/>
        <end position="414"/>
    </location>
</feature>
<dbReference type="PANTHER" id="PTHR45138">
    <property type="entry name" value="REGULATORY COMPONENTS OF SENSORY TRANSDUCTION SYSTEM"/>
    <property type="match status" value="1"/>
</dbReference>
<sequence>MMISKNLGKPYLCCMLLLLAVFSGQAVEFFEQQDIDNNLELSISAAPVKPEPLTINVEILSLKVLSEQDPKAAQEKLPALLTLATSLNHAEQYLLYLIRANIAESEGQKHKVINWLNQAIKLEPSLAKKQLDSPLFASAYLTLADIYQQQGDHKKAYDSKKQYIKKYFAHLKQQKALRVKRLNEKYNVEKQHEENELLSQSNQIKQYALIRAASEKQLQNRSITIFIAVAVVLFLLILRQFKIRKALKQLAKTDPLTGLPNRGTFFTLGDSYYNQALQSNRTLSVLMLDIDDFAAVNDSFGHDAADQVLAKIANIASEAMRSRDFLARIDGEEFAAILPDADLEQARAIAEHIREKIKLAAINVNQQTVNICVSIGLASVDEANQGFDNLLQVAESALQQAKSQGGDQVYSKTMAAH</sequence>
<dbReference type="InterPro" id="IPR050469">
    <property type="entry name" value="Diguanylate_Cyclase"/>
</dbReference>
<dbReference type="CDD" id="cd01949">
    <property type="entry name" value="GGDEF"/>
    <property type="match status" value="1"/>
</dbReference>
<dbReference type="InterPro" id="IPR019734">
    <property type="entry name" value="TPR_rpt"/>
</dbReference>
<evidence type="ECO:0000256" key="3">
    <source>
        <dbReference type="ARBA" id="ARBA00034247"/>
    </source>
</evidence>
<comment type="catalytic activity">
    <reaction evidence="3">
        <text>2 GTP = 3',3'-c-di-GMP + 2 diphosphate</text>
        <dbReference type="Rhea" id="RHEA:24898"/>
        <dbReference type="ChEBI" id="CHEBI:33019"/>
        <dbReference type="ChEBI" id="CHEBI:37565"/>
        <dbReference type="ChEBI" id="CHEBI:58805"/>
        <dbReference type="EC" id="2.7.7.65"/>
    </reaction>
</comment>
<dbReference type="InterPro" id="IPR000160">
    <property type="entry name" value="GGDEF_dom"/>
</dbReference>
<comment type="cofactor">
    <cofactor evidence="1">
        <name>Mg(2+)</name>
        <dbReference type="ChEBI" id="CHEBI:18420"/>
    </cofactor>
</comment>
<dbReference type="SUPFAM" id="SSF55073">
    <property type="entry name" value="Nucleotide cyclase"/>
    <property type="match status" value="1"/>
</dbReference>
<evidence type="ECO:0000313" key="7">
    <source>
        <dbReference type="EMBL" id="SEK67018.1"/>
    </source>
</evidence>
<dbReference type="OrthoDB" id="6222480at2"/>
<gene>
    <name evidence="7" type="ORF">SAMN05216262_10277</name>
</gene>
<name>A0A1H7IX93_9GAMM</name>
<evidence type="ECO:0000256" key="2">
    <source>
        <dbReference type="ARBA" id="ARBA00012528"/>
    </source>
</evidence>
<dbReference type="InterPro" id="IPR029787">
    <property type="entry name" value="Nucleotide_cyclase"/>
</dbReference>
<dbReference type="GO" id="GO:0052621">
    <property type="term" value="F:diguanylate cyclase activity"/>
    <property type="evidence" value="ECO:0007669"/>
    <property type="project" value="UniProtKB-EC"/>
</dbReference>
<evidence type="ECO:0000256" key="1">
    <source>
        <dbReference type="ARBA" id="ARBA00001946"/>
    </source>
</evidence>
<feature type="transmembrane region" description="Helical" evidence="4">
    <location>
        <begin position="221"/>
        <end position="238"/>
    </location>
</feature>
<protein>
    <recommendedName>
        <fullName evidence="2">diguanylate cyclase</fullName>
        <ecNumber evidence="2">2.7.7.65</ecNumber>
    </recommendedName>
</protein>
<keyword evidence="5" id="KW-0732">Signal</keyword>
<keyword evidence="8" id="KW-1185">Reference proteome</keyword>
<dbReference type="EC" id="2.7.7.65" evidence="2"/>
<dbReference type="NCBIfam" id="TIGR00254">
    <property type="entry name" value="GGDEF"/>
    <property type="match status" value="1"/>
</dbReference>